<keyword evidence="2" id="KW-1185">Reference proteome</keyword>
<gene>
    <name evidence="1" type="ORF">RF11_12867</name>
</gene>
<dbReference type="OrthoDB" id="5984690at2759"/>
<accession>A0A0C2IX35</accession>
<organism evidence="1 2">
    <name type="scientific">Thelohanellus kitauei</name>
    <name type="common">Myxosporean</name>
    <dbReference type="NCBI Taxonomy" id="669202"/>
    <lineage>
        <taxon>Eukaryota</taxon>
        <taxon>Metazoa</taxon>
        <taxon>Cnidaria</taxon>
        <taxon>Myxozoa</taxon>
        <taxon>Myxosporea</taxon>
        <taxon>Bivalvulida</taxon>
        <taxon>Platysporina</taxon>
        <taxon>Myxobolidae</taxon>
        <taxon>Thelohanellus</taxon>
    </lineage>
</organism>
<proteinExistence type="predicted"/>
<dbReference type="Proteomes" id="UP000031668">
    <property type="component" value="Unassembled WGS sequence"/>
</dbReference>
<reference evidence="1 2" key="1">
    <citation type="journal article" date="2014" name="Genome Biol. Evol.">
        <title>The genome of the myxosporean Thelohanellus kitauei shows adaptations to nutrient acquisition within its fish host.</title>
        <authorList>
            <person name="Yang Y."/>
            <person name="Xiong J."/>
            <person name="Zhou Z."/>
            <person name="Huo F."/>
            <person name="Miao W."/>
            <person name="Ran C."/>
            <person name="Liu Y."/>
            <person name="Zhang J."/>
            <person name="Feng J."/>
            <person name="Wang M."/>
            <person name="Wang M."/>
            <person name="Wang L."/>
            <person name="Yao B."/>
        </authorList>
    </citation>
    <scope>NUCLEOTIDE SEQUENCE [LARGE SCALE GENOMIC DNA]</scope>
    <source>
        <strain evidence="1">Wuqing</strain>
    </source>
</reference>
<evidence type="ECO:0000313" key="1">
    <source>
        <dbReference type="EMBL" id="KII61452.1"/>
    </source>
</evidence>
<dbReference type="EMBL" id="JWZT01005339">
    <property type="protein sequence ID" value="KII61452.1"/>
    <property type="molecule type" value="Genomic_DNA"/>
</dbReference>
<comment type="caution">
    <text evidence="1">The sequence shown here is derived from an EMBL/GenBank/DDBJ whole genome shotgun (WGS) entry which is preliminary data.</text>
</comment>
<evidence type="ECO:0000313" key="2">
    <source>
        <dbReference type="Proteomes" id="UP000031668"/>
    </source>
</evidence>
<evidence type="ECO:0008006" key="3">
    <source>
        <dbReference type="Google" id="ProtNLM"/>
    </source>
</evidence>
<name>A0A0C2IX35_THEKT</name>
<protein>
    <recommendedName>
        <fullName evidence="3">ISXO2-like transposase domain-containing protein</fullName>
    </recommendedName>
</protein>
<sequence>MEPLSNFLQIFSSEENSINYLKCAKCGNSGISINIKTARCTQKIFRYHQPICGETFFNKSKLPINEVLLLAYFWLAKSNGKQIEIYTGHSNKTITAYKKFLRKLVSDSLDFIYLQIGGKDVVVEIDETKLGKSKHHRGHPVNGAWVLGGVERTLQRRVSWWRCPIGPLKH</sequence>
<dbReference type="AlphaFoldDB" id="A0A0C2IX35"/>